<sequence length="567" mass="62831">MPIKSPHPDIPIPKCNILSYIFASNRHAASTTPLWIDASNPSHSLSLAQMLLLVKRFAVGLDKLNIPTGAAVMVFSPNHIYVPMVYLGAAGSKRAFTGANPIYTVNEVTYQMKVLGAAMVLIHPILMETGLKAAREAGIPEERTFVFSDGVGEAVQGVRDWREMLASEDEARDWQWDELGGDAAEDTIACINFSSGTTGLPKGVCISHRNLIANASQAIVCKFSGTDRSEQNPGSETWLAFLPLYHAYSQLWTINIAARLGYKVYIQQKFIFEEFLQFVEKYKVDAVQAVPPLLIMLTKRPEVKKYDISSLKHILVGAAPTSRELQAEVSRKFNLKVGQGYGMTETTCLAIIAPYGDEDDGTGTIGLLAPNTDAKLVDDEGKEVNGEGQRGELCVRGPQMLMRYWQNEAATNESMDTDKFFHTGDVAIWKKDGQGRQTWWIVDRKKELIKVKGLQVAPAELEAVLLECPDVADAAVVGIRYEEDGEEWPRAYVVLQDEAKNGGRVGEREIQQFVSSRVSKHKWLEGGVKLIDEVPKLPSGKIMRKVMKDMAKQDAIDMKSRKVKAKL</sequence>
<dbReference type="AlphaFoldDB" id="A0AAN7T8A5"/>
<dbReference type="InterPro" id="IPR025110">
    <property type="entry name" value="AMP-bd_C"/>
</dbReference>
<dbReference type="Pfam" id="PF13193">
    <property type="entry name" value="AMP-binding_C"/>
    <property type="match status" value="1"/>
</dbReference>
<organism evidence="3 4">
    <name type="scientific">Lithohypha guttulata</name>
    <dbReference type="NCBI Taxonomy" id="1690604"/>
    <lineage>
        <taxon>Eukaryota</taxon>
        <taxon>Fungi</taxon>
        <taxon>Dikarya</taxon>
        <taxon>Ascomycota</taxon>
        <taxon>Pezizomycotina</taxon>
        <taxon>Eurotiomycetes</taxon>
        <taxon>Chaetothyriomycetidae</taxon>
        <taxon>Chaetothyriales</taxon>
        <taxon>Trichomeriaceae</taxon>
        <taxon>Lithohypha</taxon>
    </lineage>
</organism>
<dbReference type="Proteomes" id="UP001309876">
    <property type="component" value="Unassembled WGS sequence"/>
</dbReference>
<dbReference type="PROSITE" id="PS00455">
    <property type="entry name" value="AMP_BINDING"/>
    <property type="match status" value="1"/>
</dbReference>
<accession>A0AAN7T8A5</accession>
<proteinExistence type="predicted"/>
<dbReference type="CDD" id="cd05911">
    <property type="entry name" value="Firefly_Luc_like"/>
    <property type="match status" value="1"/>
</dbReference>
<keyword evidence="4" id="KW-1185">Reference proteome</keyword>
<gene>
    <name evidence="3" type="ORF">LTR05_001815</name>
</gene>
<feature type="domain" description="AMP-binding enzyme C-terminal" evidence="2">
    <location>
        <begin position="460"/>
        <end position="541"/>
    </location>
</feature>
<dbReference type="Gene3D" id="2.30.38.10">
    <property type="entry name" value="Luciferase, Domain 3"/>
    <property type="match status" value="1"/>
</dbReference>
<dbReference type="InterPro" id="IPR020845">
    <property type="entry name" value="AMP-binding_CS"/>
</dbReference>
<evidence type="ECO:0000313" key="4">
    <source>
        <dbReference type="Proteomes" id="UP001309876"/>
    </source>
</evidence>
<dbReference type="EMBL" id="JAVRRJ010000001">
    <property type="protein sequence ID" value="KAK5091630.1"/>
    <property type="molecule type" value="Genomic_DNA"/>
</dbReference>
<dbReference type="Pfam" id="PF00501">
    <property type="entry name" value="AMP-binding"/>
    <property type="match status" value="1"/>
</dbReference>
<protein>
    <recommendedName>
        <fullName evidence="5">4-coumarate-CoA ligase</fullName>
    </recommendedName>
</protein>
<dbReference type="InterPro" id="IPR000873">
    <property type="entry name" value="AMP-dep_synth/lig_dom"/>
</dbReference>
<evidence type="ECO:0000313" key="3">
    <source>
        <dbReference type="EMBL" id="KAK5091630.1"/>
    </source>
</evidence>
<evidence type="ECO:0008006" key="5">
    <source>
        <dbReference type="Google" id="ProtNLM"/>
    </source>
</evidence>
<comment type="caution">
    <text evidence="3">The sequence shown here is derived from an EMBL/GenBank/DDBJ whole genome shotgun (WGS) entry which is preliminary data.</text>
</comment>
<name>A0AAN7T8A5_9EURO</name>
<dbReference type="GO" id="GO:0016405">
    <property type="term" value="F:CoA-ligase activity"/>
    <property type="evidence" value="ECO:0007669"/>
    <property type="project" value="TreeGrafter"/>
</dbReference>
<dbReference type="PANTHER" id="PTHR24096">
    <property type="entry name" value="LONG-CHAIN-FATTY-ACID--COA LIGASE"/>
    <property type="match status" value="1"/>
</dbReference>
<reference evidence="3 4" key="1">
    <citation type="submission" date="2023-08" db="EMBL/GenBank/DDBJ databases">
        <title>Black Yeasts Isolated from many extreme environments.</title>
        <authorList>
            <person name="Coleine C."/>
            <person name="Stajich J.E."/>
            <person name="Selbmann L."/>
        </authorList>
    </citation>
    <scope>NUCLEOTIDE SEQUENCE [LARGE SCALE GENOMIC DNA]</scope>
    <source>
        <strain evidence="3 4">CCFEE 5910</strain>
    </source>
</reference>
<evidence type="ECO:0000259" key="2">
    <source>
        <dbReference type="Pfam" id="PF13193"/>
    </source>
</evidence>
<dbReference type="Gene3D" id="3.40.50.980">
    <property type="match status" value="2"/>
</dbReference>
<evidence type="ECO:0000259" key="1">
    <source>
        <dbReference type="Pfam" id="PF00501"/>
    </source>
</evidence>
<dbReference type="InterPro" id="IPR045851">
    <property type="entry name" value="AMP-bd_C_sf"/>
</dbReference>
<feature type="domain" description="AMP-dependent synthetase/ligase" evidence="1">
    <location>
        <begin position="40"/>
        <end position="405"/>
    </location>
</feature>
<dbReference type="PANTHER" id="PTHR24096:SF194">
    <property type="entry name" value="AMP-DEPENDENT SYNTHETASE_LIGASE DOMAIN-CONTAINING PROTEIN"/>
    <property type="match status" value="1"/>
</dbReference>
<dbReference type="Gene3D" id="3.30.300.30">
    <property type="match status" value="1"/>
</dbReference>
<dbReference type="SUPFAM" id="SSF56801">
    <property type="entry name" value="Acetyl-CoA synthetase-like"/>
    <property type="match status" value="1"/>
</dbReference>